<evidence type="ECO:0000313" key="3">
    <source>
        <dbReference type="Proteomes" id="UP000499080"/>
    </source>
</evidence>
<organism evidence="2 3">
    <name type="scientific">Araneus ventricosus</name>
    <name type="common">Orbweaver spider</name>
    <name type="synonym">Epeira ventricosa</name>
    <dbReference type="NCBI Taxonomy" id="182803"/>
    <lineage>
        <taxon>Eukaryota</taxon>
        <taxon>Metazoa</taxon>
        <taxon>Ecdysozoa</taxon>
        <taxon>Arthropoda</taxon>
        <taxon>Chelicerata</taxon>
        <taxon>Arachnida</taxon>
        <taxon>Araneae</taxon>
        <taxon>Araneomorphae</taxon>
        <taxon>Entelegynae</taxon>
        <taxon>Araneoidea</taxon>
        <taxon>Araneidae</taxon>
        <taxon>Araneus</taxon>
    </lineage>
</organism>
<dbReference type="Proteomes" id="UP000499080">
    <property type="component" value="Unassembled WGS sequence"/>
</dbReference>
<proteinExistence type="predicted"/>
<dbReference type="AlphaFoldDB" id="A0A4Y2V418"/>
<name>A0A4Y2V418_ARAVE</name>
<accession>A0A4Y2V418</accession>
<sequence>MGHLELTVKYTNIQKDYNIIEGNLRLLKLILSTPLFVILLGSLFNLYVVLTYSLHEKFPPCMIVELVVNTFTGIGIILFLIICSSKIPENMLKIKETASLLIDKYQLNIMNRGKAISVLDRLEKKNVIYLSACGMIDFKKSLLLTAFGSLFTYGLLILNLN</sequence>
<keyword evidence="1" id="KW-1133">Transmembrane helix</keyword>
<protein>
    <recommendedName>
        <fullName evidence="4">Gustatory receptor</fullName>
    </recommendedName>
</protein>
<reference evidence="2 3" key="1">
    <citation type="journal article" date="2019" name="Sci. Rep.">
        <title>Orb-weaving spider Araneus ventricosus genome elucidates the spidroin gene catalogue.</title>
        <authorList>
            <person name="Kono N."/>
            <person name="Nakamura H."/>
            <person name="Ohtoshi R."/>
            <person name="Moran D.A.P."/>
            <person name="Shinohara A."/>
            <person name="Yoshida Y."/>
            <person name="Fujiwara M."/>
            <person name="Mori M."/>
            <person name="Tomita M."/>
            <person name="Arakawa K."/>
        </authorList>
    </citation>
    <scope>NUCLEOTIDE SEQUENCE [LARGE SCALE GENOMIC DNA]</scope>
</reference>
<keyword evidence="1" id="KW-0812">Transmembrane</keyword>
<comment type="caution">
    <text evidence="2">The sequence shown here is derived from an EMBL/GenBank/DDBJ whole genome shotgun (WGS) entry which is preliminary data.</text>
</comment>
<evidence type="ECO:0000256" key="1">
    <source>
        <dbReference type="SAM" id="Phobius"/>
    </source>
</evidence>
<feature type="transmembrane region" description="Helical" evidence="1">
    <location>
        <begin position="29"/>
        <end position="50"/>
    </location>
</feature>
<keyword evidence="1" id="KW-0472">Membrane</keyword>
<keyword evidence="3" id="KW-1185">Reference proteome</keyword>
<dbReference type="OrthoDB" id="6436252at2759"/>
<evidence type="ECO:0000313" key="2">
    <source>
        <dbReference type="EMBL" id="GBO19144.1"/>
    </source>
</evidence>
<gene>
    <name evidence="2" type="ORF">AVEN_166038_1</name>
</gene>
<feature type="transmembrane region" description="Helical" evidence="1">
    <location>
        <begin position="142"/>
        <end position="160"/>
    </location>
</feature>
<feature type="transmembrane region" description="Helical" evidence="1">
    <location>
        <begin position="62"/>
        <end position="83"/>
    </location>
</feature>
<evidence type="ECO:0008006" key="4">
    <source>
        <dbReference type="Google" id="ProtNLM"/>
    </source>
</evidence>
<dbReference type="EMBL" id="BGPR01042657">
    <property type="protein sequence ID" value="GBO19144.1"/>
    <property type="molecule type" value="Genomic_DNA"/>
</dbReference>